<evidence type="ECO:0000256" key="1">
    <source>
        <dbReference type="SAM" id="MobiDB-lite"/>
    </source>
</evidence>
<feature type="region of interest" description="Disordered" evidence="1">
    <location>
        <begin position="1"/>
        <end position="61"/>
    </location>
</feature>
<proteinExistence type="predicted"/>
<organism evidence="2 3">
    <name type="scientific">Polarella glacialis</name>
    <name type="common">Dinoflagellate</name>
    <dbReference type="NCBI Taxonomy" id="89957"/>
    <lineage>
        <taxon>Eukaryota</taxon>
        <taxon>Sar</taxon>
        <taxon>Alveolata</taxon>
        <taxon>Dinophyceae</taxon>
        <taxon>Suessiales</taxon>
        <taxon>Suessiaceae</taxon>
        <taxon>Polarella</taxon>
    </lineage>
</organism>
<gene>
    <name evidence="2" type="ORF">PGLA2088_LOCUS31984</name>
</gene>
<reference evidence="2" key="1">
    <citation type="submission" date="2021-02" db="EMBL/GenBank/DDBJ databases">
        <authorList>
            <person name="Dougan E. K."/>
            <person name="Rhodes N."/>
            <person name="Thang M."/>
            <person name="Chan C."/>
        </authorList>
    </citation>
    <scope>NUCLEOTIDE SEQUENCE</scope>
</reference>
<dbReference type="EMBL" id="CAJNNW010029744">
    <property type="protein sequence ID" value="CAE8701355.1"/>
    <property type="molecule type" value="Genomic_DNA"/>
</dbReference>
<evidence type="ECO:0000313" key="2">
    <source>
        <dbReference type="EMBL" id="CAE8701355.1"/>
    </source>
</evidence>
<accession>A0A813KED4</accession>
<sequence length="220" mass="23115">WDGEQSDQQSRLGASSSCGSEGRLARQRMGPARRQSSGRSGGPLSLGFARGPRPAFGDVYDQNYDYEDRTMINGGNGGAVHSANSAQIAHGVKGVLARINDALTKLDGPAHGPTAKEDKATTDSAALPSRAPESWDPDAGRPDIEALNGHDDNFVRRPGAVRPGSACGTRRTPREATPHGKTPSVATPRGAYAGSTPMRQKVAGGQSRETGNWRVADSWA</sequence>
<comment type="caution">
    <text evidence="2">The sequence shown here is derived from an EMBL/GenBank/DDBJ whole genome shotgun (WGS) entry which is preliminary data.</text>
</comment>
<dbReference type="Proteomes" id="UP000626109">
    <property type="component" value="Unassembled WGS sequence"/>
</dbReference>
<dbReference type="AlphaFoldDB" id="A0A813KED4"/>
<evidence type="ECO:0000313" key="3">
    <source>
        <dbReference type="Proteomes" id="UP000626109"/>
    </source>
</evidence>
<feature type="non-terminal residue" evidence="2">
    <location>
        <position position="220"/>
    </location>
</feature>
<protein>
    <submittedName>
        <fullName evidence="2">Uncharacterized protein</fullName>
    </submittedName>
</protein>
<feature type="region of interest" description="Disordered" evidence="1">
    <location>
        <begin position="105"/>
        <end position="220"/>
    </location>
</feature>
<feature type="compositionally biased region" description="Basic and acidic residues" evidence="1">
    <location>
        <begin position="138"/>
        <end position="155"/>
    </location>
</feature>
<feature type="compositionally biased region" description="Polar residues" evidence="1">
    <location>
        <begin position="1"/>
        <end position="19"/>
    </location>
</feature>
<name>A0A813KED4_POLGL</name>